<sequence length="108" mass="11990">MQVKLVLDGDIAIVSLSGRIEIEKTQSFKQACLQNFSDKKVVFCMKNLSFVGSSGIQNLFNVLNDLNCNKKLNAKIAGLNPDFQRLFSFSECANLEVHESIEGALQSF</sequence>
<dbReference type="InterPro" id="IPR036513">
    <property type="entry name" value="STAS_dom_sf"/>
</dbReference>
<accession>A0A150WE30</accession>
<dbReference type="AlphaFoldDB" id="A0A150WE30"/>
<comment type="caution">
    <text evidence="2">The sequence shown here is derived from an EMBL/GenBank/DDBJ whole genome shotgun (WGS) entry which is preliminary data.</text>
</comment>
<evidence type="ECO:0000313" key="3">
    <source>
        <dbReference type="Proteomes" id="UP000075391"/>
    </source>
</evidence>
<reference evidence="2 3" key="1">
    <citation type="submission" date="2016-03" db="EMBL/GenBank/DDBJ databases">
        <authorList>
            <person name="Ploux O."/>
        </authorList>
    </citation>
    <scope>NUCLEOTIDE SEQUENCE [LARGE SCALE GENOMIC DNA]</scope>
    <source>
        <strain evidence="2 3">BER2</strain>
    </source>
</reference>
<dbReference type="PANTHER" id="PTHR33495:SF6">
    <property type="entry name" value="ANTI-SIGMA FACTOR ANTAGONIST"/>
    <property type="match status" value="1"/>
</dbReference>
<evidence type="ECO:0000313" key="2">
    <source>
        <dbReference type="EMBL" id="KYG61150.1"/>
    </source>
</evidence>
<dbReference type="Gene3D" id="3.30.750.24">
    <property type="entry name" value="STAS domain"/>
    <property type="match status" value="1"/>
</dbReference>
<dbReference type="OrthoDB" id="5294800at2"/>
<proteinExistence type="predicted"/>
<dbReference type="CDD" id="cd07043">
    <property type="entry name" value="STAS_anti-anti-sigma_factors"/>
    <property type="match status" value="1"/>
</dbReference>
<dbReference type="Pfam" id="PF01740">
    <property type="entry name" value="STAS"/>
    <property type="match status" value="1"/>
</dbReference>
<name>A0A150WE30_BDEBC</name>
<protein>
    <submittedName>
        <fullName evidence="2">Anti-anti-sigma factor</fullName>
    </submittedName>
</protein>
<evidence type="ECO:0000259" key="1">
    <source>
        <dbReference type="PROSITE" id="PS50801"/>
    </source>
</evidence>
<dbReference type="Proteomes" id="UP000075391">
    <property type="component" value="Unassembled WGS sequence"/>
</dbReference>
<organism evidence="2 3">
    <name type="scientific">Bdellovibrio bacteriovorus</name>
    <dbReference type="NCBI Taxonomy" id="959"/>
    <lineage>
        <taxon>Bacteria</taxon>
        <taxon>Pseudomonadati</taxon>
        <taxon>Bdellovibrionota</taxon>
        <taxon>Bdellovibrionia</taxon>
        <taxon>Bdellovibrionales</taxon>
        <taxon>Pseudobdellovibrionaceae</taxon>
        <taxon>Bdellovibrio</taxon>
    </lineage>
</organism>
<dbReference type="InterPro" id="IPR002645">
    <property type="entry name" value="STAS_dom"/>
</dbReference>
<dbReference type="PANTHER" id="PTHR33495">
    <property type="entry name" value="ANTI-SIGMA FACTOR ANTAGONIST TM_1081-RELATED-RELATED"/>
    <property type="match status" value="1"/>
</dbReference>
<gene>
    <name evidence="2" type="ORF">AZI85_09360</name>
</gene>
<dbReference type="PROSITE" id="PS50801">
    <property type="entry name" value="STAS"/>
    <property type="match status" value="1"/>
</dbReference>
<feature type="domain" description="STAS" evidence="1">
    <location>
        <begin position="1"/>
        <end position="87"/>
    </location>
</feature>
<dbReference type="SUPFAM" id="SSF52091">
    <property type="entry name" value="SpoIIaa-like"/>
    <property type="match status" value="1"/>
</dbReference>
<dbReference type="EMBL" id="LUKF01000017">
    <property type="protein sequence ID" value="KYG61150.1"/>
    <property type="molecule type" value="Genomic_DNA"/>
</dbReference>
<dbReference type="GO" id="GO:0043856">
    <property type="term" value="F:anti-sigma factor antagonist activity"/>
    <property type="evidence" value="ECO:0007669"/>
    <property type="project" value="TreeGrafter"/>
</dbReference>
<dbReference type="RefSeq" id="WP_063244522.1">
    <property type="nucleotide sequence ID" value="NZ_CP168967.1"/>
</dbReference>